<dbReference type="Proteomes" id="UP000001882">
    <property type="component" value="Chromosome"/>
</dbReference>
<organism evidence="2 3">
    <name type="scientific">Methanocella paludicola (strain DSM 17711 / JCM 13418 / NBRC 101707 / SANAE)</name>
    <dbReference type="NCBI Taxonomy" id="304371"/>
    <lineage>
        <taxon>Archaea</taxon>
        <taxon>Methanobacteriati</taxon>
        <taxon>Methanobacteriota</taxon>
        <taxon>Stenosarchaea group</taxon>
        <taxon>Methanomicrobia</taxon>
        <taxon>Methanocellales</taxon>
        <taxon>Methanocellaceae</taxon>
        <taxon>Methanocella</taxon>
    </lineage>
</organism>
<dbReference type="Gene3D" id="3.60.15.10">
    <property type="entry name" value="Ribonuclease Z/Hydroxyacylglutathione hydrolase-like"/>
    <property type="match status" value="1"/>
</dbReference>
<dbReference type="PANTHER" id="PTHR42951:SF17">
    <property type="entry name" value="METALLO-BETA-LACTAMASE DOMAIN-CONTAINING PROTEIN"/>
    <property type="match status" value="1"/>
</dbReference>
<dbReference type="SUPFAM" id="SSF56281">
    <property type="entry name" value="Metallo-hydrolase/oxidoreductase"/>
    <property type="match status" value="1"/>
</dbReference>
<sequence>MSQLIDSRIDSNSRVFFIQGDRTAIVDTGAPGNERKILKALREAGISQGSVNLIIVTHAHWDHCGSLHALKAALKVPVMAGWPDSEYLERGENSPVSRSAAKHARYLNFEGTNVEVVVKDDISLEDYGIDARVFLTPGHTEGSISALASDGNCAVGDFLAGLYTGEPDDIKQSLKKMIEGGVRRFCPSHGQDIDAEAILRILQDS</sequence>
<dbReference type="STRING" id="304371.MCP_1386"/>
<protein>
    <recommendedName>
        <fullName evidence="1">Metallo-beta-lactamase domain-containing protein</fullName>
    </recommendedName>
</protein>
<reference evidence="2 3" key="1">
    <citation type="journal article" date="2007" name="Appl. Environ. Microbiol.">
        <title>Isolation of key methanogens for global methane emission from rice paddy fields: a novel isolate affiliated with the clone cluster rice cluster I.</title>
        <authorList>
            <person name="Sakai S."/>
            <person name="Imachi H."/>
            <person name="Sekiguchi Y."/>
            <person name="Ohashi A."/>
            <person name="Harada H."/>
            <person name="Kamagata Y."/>
        </authorList>
    </citation>
    <scope>NUCLEOTIDE SEQUENCE [LARGE SCALE GENOMIC DNA]</scope>
    <source>
        <strain evidence="3">DSM 17711 / JCM 13418 / NBRC 101707 / SANAE</strain>
    </source>
</reference>
<gene>
    <name evidence="2" type="ordered locus">MCP_1386</name>
</gene>
<evidence type="ECO:0000313" key="3">
    <source>
        <dbReference type="Proteomes" id="UP000001882"/>
    </source>
</evidence>
<dbReference type="InterPro" id="IPR001279">
    <property type="entry name" value="Metallo-B-lactamas"/>
</dbReference>
<dbReference type="AlphaFoldDB" id="D1YYD6"/>
<dbReference type="InterPro" id="IPR036866">
    <property type="entry name" value="RibonucZ/Hydroxyglut_hydro"/>
</dbReference>
<dbReference type="RefSeq" id="WP_012900137.1">
    <property type="nucleotide sequence ID" value="NC_013665.1"/>
</dbReference>
<dbReference type="KEGG" id="mpd:MCP_1386"/>
<dbReference type="SMART" id="SM00849">
    <property type="entry name" value="Lactamase_B"/>
    <property type="match status" value="1"/>
</dbReference>
<proteinExistence type="predicted"/>
<reference evidence="2 3" key="2">
    <citation type="journal article" date="2008" name="Int. J. Syst. Evol. Microbiol.">
        <title>Methanocella paludicola gen. nov., sp. nov., a methane-producing archaeon, the first isolate of the lineage 'Rice Cluster I', and proposal of the new archaeal order Methanocellales ord. nov.</title>
        <authorList>
            <person name="Sakai S."/>
            <person name="Imachi H."/>
            <person name="Hanada S."/>
            <person name="Ohashi A."/>
            <person name="Harada H."/>
            <person name="Kamagata Y."/>
        </authorList>
    </citation>
    <scope>NUCLEOTIDE SEQUENCE [LARGE SCALE GENOMIC DNA]</scope>
    <source>
        <strain evidence="3">DSM 17711 / JCM 13418 / NBRC 101707 / SANAE</strain>
    </source>
</reference>
<dbReference type="InParanoid" id="D1YYD6"/>
<dbReference type="OrthoDB" id="197151at2157"/>
<dbReference type="EMBL" id="AP011532">
    <property type="protein sequence ID" value="BAI61458.1"/>
    <property type="molecule type" value="Genomic_DNA"/>
</dbReference>
<dbReference type="PANTHER" id="PTHR42951">
    <property type="entry name" value="METALLO-BETA-LACTAMASE DOMAIN-CONTAINING"/>
    <property type="match status" value="1"/>
</dbReference>
<evidence type="ECO:0000259" key="1">
    <source>
        <dbReference type="SMART" id="SM00849"/>
    </source>
</evidence>
<dbReference type="Pfam" id="PF00753">
    <property type="entry name" value="Lactamase_B"/>
    <property type="match status" value="1"/>
</dbReference>
<feature type="domain" description="Metallo-beta-lactamase" evidence="1">
    <location>
        <begin position="12"/>
        <end position="189"/>
    </location>
</feature>
<keyword evidence="3" id="KW-1185">Reference proteome</keyword>
<dbReference type="InterPro" id="IPR050855">
    <property type="entry name" value="NDM-1-like"/>
</dbReference>
<evidence type="ECO:0000313" key="2">
    <source>
        <dbReference type="EMBL" id="BAI61458.1"/>
    </source>
</evidence>
<reference evidence="3" key="3">
    <citation type="journal article" date="2011" name="PLoS ONE">
        <title>Genome sequence of a mesophilic hydrogenotrophic methanogen Methanocella paludicola, the first cultivated representative of the order Methanocellales.</title>
        <authorList>
            <person name="Sakai S."/>
            <person name="Takaki Y."/>
            <person name="Shimamura S."/>
            <person name="Sekine M."/>
            <person name="Tajima T."/>
            <person name="Kosugi H."/>
            <person name="Ichikawa N."/>
            <person name="Tasumi E."/>
            <person name="Hiraki A.T."/>
            <person name="Shimizu A."/>
            <person name="Kato Y."/>
            <person name="Nishiko R."/>
            <person name="Mori K."/>
            <person name="Fujita N."/>
            <person name="Imachi H."/>
            <person name="Takai K."/>
        </authorList>
    </citation>
    <scope>NUCLEOTIDE SEQUENCE [LARGE SCALE GENOMIC DNA]</scope>
    <source>
        <strain evidence="3">DSM 17711 / JCM 13418 / NBRC 101707 / SANAE</strain>
    </source>
</reference>
<dbReference type="eggNOG" id="arCOG00504">
    <property type="taxonomic scope" value="Archaea"/>
</dbReference>
<name>D1YYD6_METPS</name>
<accession>D1YYD6</accession>
<dbReference type="GeneID" id="8681348"/>